<dbReference type="EMBL" id="JACHMK010000001">
    <property type="protein sequence ID" value="MBB6335115.1"/>
    <property type="molecule type" value="Genomic_DNA"/>
</dbReference>
<dbReference type="RefSeq" id="WP_184453305.1">
    <property type="nucleotide sequence ID" value="NZ_JACHMK010000001.1"/>
</dbReference>
<dbReference type="InterPro" id="IPR032580">
    <property type="entry name" value="SatD"/>
</dbReference>
<accession>A0A923E5R4</accession>
<protein>
    <recommendedName>
        <fullName evidence="3">SatD family (SatD)</fullName>
    </recommendedName>
</protein>
<sequence length="198" mass="21657">MFVLTIDQRRSREEEDRVPGILAELASIPIESPFVRTAGDEIQGVAAEPEAVVTIIDRLLRSGLWRCGIGAGAVELPFAEDAPDSRSGRGEAFVLAREALESVKNSRHSIALRSRAEEPAREGEALIRLIEAVSASRTRRQWEVVEAVEASETMAEAAERLGVSASAISQVYAQSARREQVACYGLVRRLLSECEPKE</sequence>
<dbReference type="AlphaFoldDB" id="A0A923E5R4"/>
<keyword evidence="2" id="KW-1185">Reference proteome</keyword>
<organism evidence="1 2">
    <name type="scientific">Schaalia hyovaginalis</name>
    <dbReference type="NCBI Taxonomy" id="29316"/>
    <lineage>
        <taxon>Bacteria</taxon>
        <taxon>Bacillati</taxon>
        <taxon>Actinomycetota</taxon>
        <taxon>Actinomycetes</taxon>
        <taxon>Actinomycetales</taxon>
        <taxon>Actinomycetaceae</taxon>
        <taxon>Schaalia</taxon>
    </lineage>
</organism>
<evidence type="ECO:0000313" key="2">
    <source>
        <dbReference type="Proteomes" id="UP000617426"/>
    </source>
</evidence>
<dbReference type="Proteomes" id="UP000617426">
    <property type="component" value="Unassembled WGS sequence"/>
</dbReference>
<evidence type="ECO:0000313" key="1">
    <source>
        <dbReference type="EMBL" id="MBB6335115.1"/>
    </source>
</evidence>
<name>A0A923E5R4_9ACTO</name>
<evidence type="ECO:0008006" key="3">
    <source>
        <dbReference type="Google" id="ProtNLM"/>
    </source>
</evidence>
<comment type="caution">
    <text evidence="1">The sequence shown here is derived from an EMBL/GenBank/DDBJ whole genome shotgun (WGS) entry which is preliminary data.</text>
</comment>
<proteinExistence type="predicted"/>
<gene>
    <name evidence="1" type="ORF">HD592_001680</name>
</gene>
<reference evidence="1" key="1">
    <citation type="submission" date="2020-08" db="EMBL/GenBank/DDBJ databases">
        <title>Sequencing the genomes of 1000 actinobacteria strains.</title>
        <authorList>
            <person name="Klenk H.-P."/>
        </authorList>
    </citation>
    <scope>NUCLEOTIDE SEQUENCE</scope>
    <source>
        <strain evidence="1">DSM 10695</strain>
    </source>
</reference>
<dbReference type="Pfam" id="PF16264">
    <property type="entry name" value="SatD"/>
    <property type="match status" value="1"/>
</dbReference>